<comment type="caution">
    <text evidence="2">The sequence shown here is derived from an EMBL/GenBank/DDBJ whole genome shotgun (WGS) entry which is preliminary data.</text>
</comment>
<gene>
    <name evidence="2" type="ORF">ATANTOWER_024116</name>
</gene>
<feature type="compositionally biased region" description="Basic and acidic residues" evidence="1">
    <location>
        <begin position="91"/>
        <end position="118"/>
    </location>
</feature>
<feature type="region of interest" description="Disordered" evidence="1">
    <location>
        <begin position="38"/>
        <end position="126"/>
    </location>
</feature>
<dbReference type="Proteomes" id="UP001345963">
    <property type="component" value="Unassembled WGS sequence"/>
</dbReference>
<reference evidence="2 3" key="1">
    <citation type="submission" date="2021-07" db="EMBL/GenBank/DDBJ databases">
        <authorList>
            <person name="Palmer J.M."/>
        </authorList>
    </citation>
    <scope>NUCLEOTIDE SEQUENCE [LARGE SCALE GENOMIC DNA]</scope>
    <source>
        <strain evidence="2 3">AT_MEX2019</strain>
        <tissue evidence="2">Muscle</tissue>
    </source>
</reference>
<accession>A0ABU7C381</accession>
<dbReference type="EMBL" id="JAHUTI010074280">
    <property type="protein sequence ID" value="MED6256335.1"/>
    <property type="molecule type" value="Genomic_DNA"/>
</dbReference>
<organism evidence="2 3">
    <name type="scientific">Ataeniobius toweri</name>
    <dbReference type="NCBI Taxonomy" id="208326"/>
    <lineage>
        <taxon>Eukaryota</taxon>
        <taxon>Metazoa</taxon>
        <taxon>Chordata</taxon>
        <taxon>Craniata</taxon>
        <taxon>Vertebrata</taxon>
        <taxon>Euteleostomi</taxon>
        <taxon>Actinopterygii</taxon>
        <taxon>Neopterygii</taxon>
        <taxon>Teleostei</taxon>
        <taxon>Neoteleostei</taxon>
        <taxon>Acanthomorphata</taxon>
        <taxon>Ovalentaria</taxon>
        <taxon>Atherinomorphae</taxon>
        <taxon>Cyprinodontiformes</taxon>
        <taxon>Goodeidae</taxon>
        <taxon>Ataeniobius</taxon>
    </lineage>
</organism>
<keyword evidence="3" id="KW-1185">Reference proteome</keyword>
<evidence type="ECO:0000313" key="3">
    <source>
        <dbReference type="Proteomes" id="UP001345963"/>
    </source>
</evidence>
<sequence length="140" mass="15895">MYVGEHRPSVLDRLIAGPSTNEAVVQIRQDSQSPCLLGVKGSCHTPGEHPRREGKTKAKNPELEVPPVKREAEKPPMIRSNGDMKITVLQVDRREPVTRGDRLQDLHDSQHVKRHNLEETFGPQRSNIGRRPLVFLETRK</sequence>
<evidence type="ECO:0000256" key="1">
    <source>
        <dbReference type="SAM" id="MobiDB-lite"/>
    </source>
</evidence>
<protein>
    <submittedName>
        <fullName evidence="2">Uncharacterized protein</fullName>
    </submittedName>
</protein>
<name>A0ABU7C381_9TELE</name>
<feature type="compositionally biased region" description="Basic and acidic residues" evidence="1">
    <location>
        <begin position="46"/>
        <end position="76"/>
    </location>
</feature>
<evidence type="ECO:0000313" key="2">
    <source>
        <dbReference type="EMBL" id="MED6256335.1"/>
    </source>
</evidence>
<proteinExistence type="predicted"/>